<dbReference type="CDD" id="cd07402">
    <property type="entry name" value="MPP_GpdQ"/>
    <property type="match status" value="1"/>
</dbReference>
<feature type="domain" description="Calcineurin-like phosphoesterase" evidence="5">
    <location>
        <begin position="3"/>
        <end position="198"/>
    </location>
</feature>
<organism evidence="6 7">
    <name type="scientific">Rhodovastum atsumiense</name>
    <dbReference type="NCBI Taxonomy" id="504468"/>
    <lineage>
        <taxon>Bacteria</taxon>
        <taxon>Pseudomonadati</taxon>
        <taxon>Pseudomonadota</taxon>
        <taxon>Alphaproteobacteria</taxon>
        <taxon>Acetobacterales</taxon>
        <taxon>Acetobacteraceae</taxon>
        <taxon>Rhodovastum</taxon>
    </lineage>
</organism>
<dbReference type="InterPro" id="IPR042281">
    <property type="entry name" value="GpdQ_beta-strand"/>
</dbReference>
<gene>
    <name evidence="6" type="ORF">F1189_06515</name>
</gene>
<evidence type="ECO:0000256" key="3">
    <source>
        <dbReference type="ARBA" id="ARBA00023004"/>
    </source>
</evidence>
<dbReference type="InterPro" id="IPR026575">
    <property type="entry name" value="GpdQ/CpdA-like"/>
</dbReference>
<evidence type="ECO:0000256" key="2">
    <source>
        <dbReference type="ARBA" id="ARBA00022801"/>
    </source>
</evidence>
<dbReference type="InterPro" id="IPR029052">
    <property type="entry name" value="Metallo-depent_PP-like"/>
</dbReference>
<comment type="similarity">
    <text evidence="4">Belongs to the cyclic nucleotide phosphodiesterase class-III family.</text>
</comment>
<protein>
    <submittedName>
        <fullName evidence="6">Phosphodiesterase</fullName>
    </submittedName>
</protein>
<keyword evidence="7" id="KW-1185">Reference proteome</keyword>
<sequence length="270" mass="29656">MILAQLTDLHVRPPGLPAMRICETNMLTERALLAVRDFRPRPDAVVITGDLTANGLAAEYRNFAGMLARLIDMPVYVVPGNHDDREVLRSELAHLPGVTSHPRFVQYVVEDLPVRLVMLDTLIPGRTEGELCAERLAWLEATLAAAPDRPTMIGMHHPPFACGVGHMDRIILRDPAAFAAVVARHRQVQRIICGHHHRVITGNVAQAIASVGPGVAHIVELDLFDDKPSAWRLEPPAFQLHVQIAGGGIVSHTAFVERYPGPFPFIPDPI</sequence>
<dbReference type="GO" id="GO:0004112">
    <property type="term" value="F:cyclic-nucleotide phosphodiesterase activity"/>
    <property type="evidence" value="ECO:0007669"/>
    <property type="project" value="InterPro"/>
</dbReference>
<evidence type="ECO:0000256" key="1">
    <source>
        <dbReference type="ARBA" id="ARBA00022723"/>
    </source>
</evidence>
<dbReference type="GO" id="GO:0046872">
    <property type="term" value="F:metal ion binding"/>
    <property type="evidence" value="ECO:0007669"/>
    <property type="project" value="UniProtKB-KW"/>
</dbReference>
<accession>A0A5M6IXJ4</accession>
<dbReference type="Gene3D" id="3.60.21.40">
    <property type="entry name" value="GpdQ, catalytic alpha/beta sandwich domain"/>
    <property type="match status" value="1"/>
</dbReference>
<dbReference type="RefSeq" id="WP_150039916.1">
    <property type="nucleotide sequence ID" value="NZ_OW485601.1"/>
</dbReference>
<reference evidence="6 7" key="1">
    <citation type="submission" date="2019-09" db="EMBL/GenBank/DDBJ databases">
        <title>Genome sequence of Rhodovastum atsumiense, a diverse member of the Acetobacteraceae family of non-sulfur purple photosynthetic bacteria.</title>
        <authorList>
            <person name="Meyer T."/>
            <person name="Kyndt J."/>
        </authorList>
    </citation>
    <scope>NUCLEOTIDE SEQUENCE [LARGE SCALE GENOMIC DNA]</scope>
    <source>
        <strain evidence="6 7">DSM 21279</strain>
    </source>
</reference>
<evidence type="ECO:0000313" key="7">
    <source>
        <dbReference type="Proteomes" id="UP000325255"/>
    </source>
</evidence>
<proteinExistence type="inferred from homology"/>
<evidence type="ECO:0000259" key="5">
    <source>
        <dbReference type="Pfam" id="PF00149"/>
    </source>
</evidence>
<evidence type="ECO:0000313" key="6">
    <source>
        <dbReference type="EMBL" id="KAA5613012.1"/>
    </source>
</evidence>
<name>A0A5M6IXJ4_9PROT</name>
<dbReference type="InterPro" id="IPR004843">
    <property type="entry name" value="Calcineurin-like_PHP"/>
</dbReference>
<dbReference type="Pfam" id="PF00149">
    <property type="entry name" value="Metallophos"/>
    <property type="match status" value="1"/>
</dbReference>
<dbReference type="InterPro" id="IPR050884">
    <property type="entry name" value="CNP_phosphodiesterase-III"/>
</dbReference>
<dbReference type="InterPro" id="IPR042283">
    <property type="entry name" value="GpdQ_catalytic"/>
</dbReference>
<dbReference type="PANTHER" id="PTHR42988">
    <property type="entry name" value="PHOSPHOHYDROLASE"/>
    <property type="match status" value="1"/>
</dbReference>
<dbReference type="PANTHER" id="PTHR42988:SF2">
    <property type="entry name" value="CYCLIC NUCLEOTIDE PHOSPHODIESTERASE CBUA0032-RELATED"/>
    <property type="match status" value="1"/>
</dbReference>
<keyword evidence="1" id="KW-0479">Metal-binding</keyword>
<dbReference type="Proteomes" id="UP000325255">
    <property type="component" value="Unassembled WGS sequence"/>
</dbReference>
<dbReference type="EMBL" id="VWPK01000008">
    <property type="protein sequence ID" value="KAA5613012.1"/>
    <property type="molecule type" value="Genomic_DNA"/>
</dbReference>
<evidence type="ECO:0000256" key="4">
    <source>
        <dbReference type="ARBA" id="ARBA00025742"/>
    </source>
</evidence>
<dbReference type="SUPFAM" id="SSF56300">
    <property type="entry name" value="Metallo-dependent phosphatases"/>
    <property type="match status" value="1"/>
</dbReference>
<dbReference type="OrthoDB" id="651281at2"/>
<comment type="caution">
    <text evidence="6">The sequence shown here is derived from an EMBL/GenBank/DDBJ whole genome shotgun (WGS) entry which is preliminary data.</text>
</comment>
<dbReference type="AlphaFoldDB" id="A0A5M6IXJ4"/>
<keyword evidence="2" id="KW-0378">Hydrolase</keyword>
<dbReference type="Gene3D" id="3.30.750.180">
    <property type="entry name" value="GpdQ, beta-strand dimerisation domain"/>
    <property type="match status" value="1"/>
</dbReference>
<keyword evidence="3" id="KW-0408">Iron</keyword>